<evidence type="ECO:0000259" key="1">
    <source>
        <dbReference type="SMART" id="SM00100"/>
    </source>
</evidence>
<dbReference type="InterPro" id="IPR000595">
    <property type="entry name" value="cNMP-bd_dom"/>
</dbReference>
<name>A0A4Z0P1I6_9BACT</name>
<gene>
    <name evidence="2" type="ORF">EU556_24555</name>
</gene>
<keyword evidence="3" id="KW-1185">Reference proteome</keyword>
<reference evidence="2 3" key="1">
    <citation type="submission" date="2019-04" db="EMBL/GenBank/DDBJ databases">
        <authorList>
            <person name="Feng G."/>
            <person name="Zhang J."/>
            <person name="Zhu H."/>
        </authorList>
    </citation>
    <scope>NUCLEOTIDE SEQUENCE [LARGE SCALE GENOMIC DNA]</scope>
    <source>
        <strain evidence="2 3">92R-1</strain>
    </source>
</reference>
<dbReference type="RefSeq" id="WP_135436884.1">
    <property type="nucleotide sequence ID" value="NZ_SRLA01000007.1"/>
</dbReference>
<dbReference type="InterPro" id="IPR014710">
    <property type="entry name" value="RmlC-like_jellyroll"/>
</dbReference>
<dbReference type="OrthoDB" id="667553at2"/>
<dbReference type="CDD" id="cd00038">
    <property type="entry name" value="CAP_ED"/>
    <property type="match status" value="1"/>
</dbReference>
<feature type="domain" description="Cyclic nucleotide-binding" evidence="1">
    <location>
        <begin position="22"/>
        <end position="141"/>
    </location>
</feature>
<comment type="caution">
    <text evidence="2">The sequence shown here is derived from an EMBL/GenBank/DDBJ whole genome shotgun (WGS) entry which is preliminary data.</text>
</comment>
<proteinExistence type="predicted"/>
<dbReference type="Proteomes" id="UP000298337">
    <property type="component" value="Unassembled WGS sequence"/>
</dbReference>
<dbReference type="Gene3D" id="2.60.120.10">
    <property type="entry name" value="Jelly Rolls"/>
    <property type="match status" value="1"/>
</dbReference>
<dbReference type="EMBL" id="SRLA01000007">
    <property type="protein sequence ID" value="TGE03784.1"/>
    <property type="molecule type" value="Genomic_DNA"/>
</dbReference>
<evidence type="ECO:0000313" key="2">
    <source>
        <dbReference type="EMBL" id="TGE03784.1"/>
    </source>
</evidence>
<accession>A0A4Z0P1I6</accession>
<sequence length="212" mass="23450">MLSPSLGTSAPRAFRTYVDSLLASPISDADLAAIGTVTVPKHLKKRGFLLQAGEVCKHFAFVLKGALRMYSLNDKGGEHLLSFGLENGWIADRESCVLLTPSAYYIDALEDSDLLLLTHAQLQALIRTVPAMAELMRELERRHEVATQKRLHAAISCTAEERYAAFVTQHPDYLSRFPHHLIASYLGILPETLSRIRAKQLRSNALPIASLS</sequence>
<dbReference type="SMART" id="SM00100">
    <property type="entry name" value="cNMP"/>
    <property type="match status" value="1"/>
</dbReference>
<organism evidence="2 3">
    <name type="scientific">Hymenobacter fodinae</name>
    <dbReference type="NCBI Taxonomy" id="2510796"/>
    <lineage>
        <taxon>Bacteria</taxon>
        <taxon>Pseudomonadati</taxon>
        <taxon>Bacteroidota</taxon>
        <taxon>Cytophagia</taxon>
        <taxon>Cytophagales</taxon>
        <taxon>Hymenobacteraceae</taxon>
        <taxon>Hymenobacter</taxon>
    </lineage>
</organism>
<dbReference type="SUPFAM" id="SSF51206">
    <property type="entry name" value="cAMP-binding domain-like"/>
    <property type="match status" value="1"/>
</dbReference>
<dbReference type="InterPro" id="IPR018490">
    <property type="entry name" value="cNMP-bd_dom_sf"/>
</dbReference>
<dbReference type="AlphaFoldDB" id="A0A4Z0P1I6"/>
<dbReference type="Pfam" id="PF00027">
    <property type="entry name" value="cNMP_binding"/>
    <property type="match status" value="1"/>
</dbReference>
<protein>
    <submittedName>
        <fullName evidence="2">Crp/Fnr family transcriptional regulator</fullName>
    </submittedName>
</protein>
<evidence type="ECO:0000313" key="3">
    <source>
        <dbReference type="Proteomes" id="UP000298337"/>
    </source>
</evidence>